<evidence type="ECO:0000313" key="8">
    <source>
        <dbReference type="EMBL" id="SDF74034.1"/>
    </source>
</evidence>
<name>A0A1G7NIY1_CHIFI</name>
<dbReference type="OrthoDB" id="9783641at2"/>
<dbReference type="InterPro" id="IPR011990">
    <property type="entry name" value="TPR-like_helical_dom_sf"/>
</dbReference>
<evidence type="ECO:0000256" key="4">
    <source>
        <dbReference type="ARBA" id="ARBA00023136"/>
    </source>
</evidence>
<accession>A0A1G7NIY1</accession>
<comment type="subcellular location">
    <subcellularLocation>
        <location evidence="1">Cell outer membrane</location>
    </subcellularLocation>
</comment>
<evidence type="ECO:0000256" key="1">
    <source>
        <dbReference type="ARBA" id="ARBA00004442"/>
    </source>
</evidence>
<evidence type="ECO:0000256" key="2">
    <source>
        <dbReference type="ARBA" id="ARBA00006275"/>
    </source>
</evidence>
<keyword evidence="5" id="KW-0998">Cell outer membrane</keyword>
<dbReference type="Proteomes" id="UP000199045">
    <property type="component" value="Unassembled WGS sequence"/>
</dbReference>
<evidence type="ECO:0000313" key="9">
    <source>
        <dbReference type="Proteomes" id="UP000199045"/>
    </source>
</evidence>
<dbReference type="STRING" id="104663.SAMN04488121_102825"/>
<keyword evidence="3" id="KW-0732">Signal</keyword>
<evidence type="ECO:0000256" key="5">
    <source>
        <dbReference type="ARBA" id="ARBA00023237"/>
    </source>
</evidence>
<dbReference type="Gene3D" id="1.10.3780.10">
    <property type="entry name" value="SusD-like"/>
    <property type="match status" value="1"/>
</dbReference>
<dbReference type="InterPro" id="IPR012944">
    <property type="entry name" value="SusD_RagB_dom"/>
</dbReference>
<dbReference type="Pfam" id="PF14322">
    <property type="entry name" value="SusD-like_3"/>
    <property type="match status" value="1"/>
</dbReference>
<evidence type="ECO:0000259" key="6">
    <source>
        <dbReference type="Pfam" id="PF07980"/>
    </source>
</evidence>
<evidence type="ECO:0000259" key="7">
    <source>
        <dbReference type="Pfam" id="PF14322"/>
    </source>
</evidence>
<comment type="similarity">
    <text evidence="2">Belongs to the SusD family.</text>
</comment>
<dbReference type="Pfam" id="PF07980">
    <property type="entry name" value="SusD_RagB"/>
    <property type="match status" value="1"/>
</dbReference>
<dbReference type="PROSITE" id="PS51257">
    <property type="entry name" value="PROKAR_LIPOPROTEIN"/>
    <property type="match status" value="1"/>
</dbReference>
<organism evidence="8 9">
    <name type="scientific">Chitinophaga filiformis</name>
    <name type="common">Myxococcus filiformis</name>
    <name type="synonym">Flexibacter filiformis</name>
    <dbReference type="NCBI Taxonomy" id="104663"/>
    <lineage>
        <taxon>Bacteria</taxon>
        <taxon>Pseudomonadati</taxon>
        <taxon>Bacteroidota</taxon>
        <taxon>Chitinophagia</taxon>
        <taxon>Chitinophagales</taxon>
        <taxon>Chitinophagaceae</taxon>
        <taxon>Chitinophaga</taxon>
    </lineage>
</organism>
<dbReference type="AlphaFoldDB" id="A0A1G7NIY1"/>
<dbReference type="CDD" id="cd08977">
    <property type="entry name" value="SusD"/>
    <property type="match status" value="1"/>
</dbReference>
<feature type="domain" description="RagB/SusD" evidence="6">
    <location>
        <begin position="372"/>
        <end position="528"/>
    </location>
</feature>
<reference evidence="8 9" key="1">
    <citation type="submission" date="2016-10" db="EMBL/GenBank/DDBJ databases">
        <authorList>
            <person name="de Groot N.N."/>
        </authorList>
    </citation>
    <scope>NUCLEOTIDE SEQUENCE [LARGE SCALE GENOMIC DNA]</scope>
    <source>
        <strain evidence="8 9">DSM 527</strain>
    </source>
</reference>
<protein>
    <submittedName>
        <fullName evidence="8">Starch-binding associating with outer membrane</fullName>
    </submittedName>
</protein>
<dbReference type="EMBL" id="FNBN01000002">
    <property type="protein sequence ID" value="SDF74034.1"/>
    <property type="molecule type" value="Genomic_DNA"/>
</dbReference>
<feature type="domain" description="SusD-like N-terminal" evidence="7">
    <location>
        <begin position="101"/>
        <end position="246"/>
    </location>
</feature>
<dbReference type="Gene3D" id="1.25.40.10">
    <property type="entry name" value="Tetratricopeptide repeat domain"/>
    <property type="match status" value="1"/>
</dbReference>
<dbReference type="Gene3D" id="1.25.40.390">
    <property type="match status" value="1"/>
</dbReference>
<dbReference type="GO" id="GO:0009279">
    <property type="term" value="C:cell outer membrane"/>
    <property type="evidence" value="ECO:0007669"/>
    <property type="project" value="UniProtKB-SubCell"/>
</dbReference>
<dbReference type="SUPFAM" id="SSF48452">
    <property type="entry name" value="TPR-like"/>
    <property type="match status" value="1"/>
</dbReference>
<evidence type="ECO:0000256" key="3">
    <source>
        <dbReference type="ARBA" id="ARBA00022729"/>
    </source>
</evidence>
<gene>
    <name evidence="8" type="ORF">SAMN04488121_102825</name>
</gene>
<sequence length="530" mass="58366">MTKKFIYQIVLAGTMAWGLASCTKDLDRTPITEATSASVYKDFTNYKAILAKLYGGFSVTGQVGPTGNADISGIDEGTSSYIRGYFQMQELPTDEAVIGWNDGTLQDFHKMTWTPDDNFINAMFSRLFYQIAQCNEFIRQTSDANLSSNGITEKDQETARTFRAEARFLRAFTYYHALDLFGSVPFVTDSNQVAYYYPNQISRADLFAYVERELKEIEEQMVDAHTNEYGRADKACVWALLAKLYLNATVYTGTDRYTDAITYSSKVINSGYTLASSYANMFKADNNATSQSEFLLTANFDGTRTQTYGGTTYLVHGAIGGSMNAAAFGVNSGWGGLRTTSAFVNLFTDITGATDKRAMFYTEGQNKAIADLGSFTDGYAITKWSNKTSKGADGSNSTFVDTDFPLLRLAEMYLTYAEAVLRGGSGGSSTTALGYINALRERAYGNTSGNITAGELNLKFLLEERGRELYWEGHRRTDLIRYGLFTGSTYVWPFKGGVAAGAAVADYRTIYPLPTSALVANPNLTQNGDY</sequence>
<proteinExistence type="inferred from homology"/>
<dbReference type="RefSeq" id="WP_089831498.1">
    <property type="nucleotide sequence ID" value="NZ_FNBN01000002.1"/>
</dbReference>
<keyword evidence="4" id="KW-0472">Membrane</keyword>
<dbReference type="InterPro" id="IPR033985">
    <property type="entry name" value="SusD-like_N"/>
</dbReference>